<dbReference type="Proteomes" id="UP000183832">
    <property type="component" value="Unassembled WGS sequence"/>
</dbReference>
<sequence>MENPIYQTINFFKNRDGHFIKSLKNVITVSLTQVALDAASRLSLIKSINENLRKQCRCLEKKIPS</sequence>
<protein>
    <submittedName>
        <fullName evidence="1">CLUMA_CG016922, isoform A</fullName>
    </submittedName>
</protein>
<keyword evidence="2" id="KW-1185">Reference proteome</keyword>
<accession>A0A1J1IV42</accession>
<name>A0A1J1IV42_9DIPT</name>
<reference evidence="1 2" key="1">
    <citation type="submission" date="2015-04" db="EMBL/GenBank/DDBJ databases">
        <authorList>
            <person name="Syromyatnikov M.Y."/>
            <person name="Popov V.N."/>
        </authorList>
    </citation>
    <scope>NUCLEOTIDE SEQUENCE [LARGE SCALE GENOMIC DNA]</scope>
</reference>
<evidence type="ECO:0000313" key="1">
    <source>
        <dbReference type="EMBL" id="CRL03578.1"/>
    </source>
</evidence>
<proteinExistence type="predicted"/>
<dbReference type="EMBL" id="CVRI01000059">
    <property type="protein sequence ID" value="CRL03578.1"/>
    <property type="molecule type" value="Genomic_DNA"/>
</dbReference>
<evidence type="ECO:0000313" key="2">
    <source>
        <dbReference type="Proteomes" id="UP000183832"/>
    </source>
</evidence>
<organism evidence="1 2">
    <name type="scientific">Clunio marinus</name>
    <dbReference type="NCBI Taxonomy" id="568069"/>
    <lineage>
        <taxon>Eukaryota</taxon>
        <taxon>Metazoa</taxon>
        <taxon>Ecdysozoa</taxon>
        <taxon>Arthropoda</taxon>
        <taxon>Hexapoda</taxon>
        <taxon>Insecta</taxon>
        <taxon>Pterygota</taxon>
        <taxon>Neoptera</taxon>
        <taxon>Endopterygota</taxon>
        <taxon>Diptera</taxon>
        <taxon>Nematocera</taxon>
        <taxon>Chironomoidea</taxon>
        <taxon>Chironomidae</taxon>
        <taxon>Clunio</taxon>
    </lineage>
</organism>
<gene>
    <name evidence="1" type="ORF">CLUMA_CG016922</name>
</gene>
<dbReference type="AlphaFoldDB" id="A0A1J1IV42"/>